<feature type="domain" description="DUF7511" evidence="1">
    <location>
        <begin position="19"/>
        <end position="62"/>
    </location>
</feature>
<evidence type="ECO:0000313" key="3">
    <source>
        <dbReference type="Proteomes" id="UP000663586"/>
    </source>
</evidence>
<evidence type="ECO:0000259" key="1">
    <source>
        <dbReference type="Pfam" id="PF24351"/>
    </source>
</evidence>
<gene>
    <name evidence="2" type="ORF">AArcS_0820</name>
</gene>
<organism evidence="2 3">
    <name type="scientific">Natranaeroarchaeum sulfidigenes</name>
    <dbReference type="NCBI Taxonomy" id="2784880"/>
    <lineage>
        <taxon>Archaea</taxon>
        <taxon>Methanobacteriati</taxon>
        <taxon>Methanobacteriota</taxon>
        <taxon>Stenosarchaea group</taxon>
        <taxon>Halobacteria</taxon>
        <taxon>Halobacteriales</taxon>
        <taxon>Natronoarchaeaceae</taxon>
        <taxon>Natranaeroarchaeum</taxon>
    </lineage>
</organism>
<dbReference type="AlphaFoldDB" id="A0A897MN79"/>
<keyword evidence="3" id="KW-1185">Reference proteome</keyword>
<dbReference type="RefSeq" id="WP_238479143.1">
    <property type="nucleotide sequence ID" value="NZ_CP064786.1"/>
</dbReference>
<dbReference type="GeneID" id="70684204"/>
<protein>
    <recommendedName>
        <fullName evidence="1">DUF7511 domain-containing protein</fullName>
    </recommendedName>
</protein>
<sequence>MNESHELHEDESAQNLTGLRAIIEEYDNEADECTIFPSDVPDDRETTTWISAKAESFVALDDRQ</sequence>
<accession>A0A897MN79</accession>
<proteinExistence type="predicted"/>
<dbReference type="Proteomes" id="UP000663586">
    <property type="component" value="Chromosome"/>
</dbReference>
<dbReference type="InterPro" id="IPR055933">
    <property type="entry name" value="DUF7511"/>
</dbReference>
<name>A0A897MN79_9EURY</name>
<dbReference type="Pfam" id="PF24351">
    <property type="entry name" value="DUF7511"/>
    <property type="match status" value="1"/>
</dbReference>
<evidence type="ECO:0000313" key="2">
    <source>
        <dbReference type="EMBL" id="QSG02044.1"/>
    </source>
</evidence>
<dbReference type="EMBL" id="CP064786">
    <property type="protein sequence ID" value="QSG02044.1"/>
    <property type="molecule type" value="Genomic_DNA"/>
</dbReference>
<reference evidence="2" key="1">
    <citation type="submission" date="2020-11" db="EMBL/GenBank/DDBJ databases">
        <title>Carbohydrate-dependent, anaerobic sulfur respiration: A novel catabolism in halophilic archaea.</title>
        <authorList>
            <person name="Sorokin D.Y."/>
            <person name="Messina E."/>
            <person name="Smedile F."/>
            <person name="La Cono V."/>
            <person name="Hallsworth J.E."/>
            <person name="Yakimov M.M."/>
        </authorList>
    </citation>
    <scope>NUCLEOTIDE SEQUENCE</scope>
    <source>
        <strain evidence="2">AArc-S</strain>
    </source>
</reference>
<dbReference type="KEGG" id="hara:AArcS_0820"/>